<proteinExistence type="predicted"/>
<name>A0A4C1VSK8_EUMVA</name>
<dbReference type="Proteomes" id="UP000299102">
    <property type="component" value="Unassembled WGS sequence"/>
</dbReference>
<evidence type="ECO:0000313" key="1">
    <source>
        <dbReference type="EMBL" id="GBP40804.1"/>
    </source>
</evidence>
<dbReference type="EMBL" id="BGZK01000388">
    <property type="protein sequence ID" value="GBP40804.1"/>
    <property type="molecule type" value="Genomic_DNA"/>
</dbReference>
<comment type="caution">
    <text evidence="1">The sequence shown here is derived from an EMBL/GenBank/DDBJ whole genome shotgun (WGS) entry which is preliminary data.</text>
</comment>
<sequence>MAELVYVDALYYWSIAAVPLVIERDYRRRELVARAAPIGLTPRPTIEPMRRYVATASTRLVKNLVASLEIRSGCYVDLDEPQKRSAGD</sequence>
<protein>
    <submittedName>
        <fullName evidence="1">Uncharacterized protein</fullName>
    </submittedName>
</protein>
<evidence type="ECO:0000313" key="2">
    <source>
        <dbReference type="Proteomes" id="UP000299102"/>
    </source>
</evidence>
<reference evidence="1 2" key="1">
    <citation type="journal article" date="2019" name="Commun. Biol.">
        <title>The bagworm genome reveals a unique fibroin gene that provides high tensile strength.</title>
        <authorList>
            <person name="Kono N."/>
            <person name="Nakamura H."/>
            <person name="Ohtoshi R."/>
            <person name="Tomita M."/>
            <person name="Numata K."/>
            <person name="Arakawa K."/>
        </authorList>
    </citation>
    <scope>NUCLEOTIDE SEQUENCE [LARGE SCALE GENOMIC DNA]</scope>
</reference>
<dbReference type="AlphaFoldDB" id="A0A4C1VSK8"/>
<organism evidence="1 2">
    <name type="scientific">Eumeta variegata</name>
    <name type="common">Bagworm moth</name>
    <name type="synonym">Eumeta japonica</name>
    <dbReference type="NCBI Taxonomy" id="151549"/>
    <lineage>
        <taxon>Eukaryota</taxon>
        <taxon>Metazoa</taxon>
        <taxon>Ecdysozoa</taxon>
        <taxon>Arthropoda</taxon>
        <taxon>Hexapoda</taxon>
        <taxon>Insecta</taxon>
        <taxon>Pterygota</taxon>
        <taxon>Neoptera</taxon>
        <taxon>Endopterygota</taxon>
        <taxon>Lepidoptera</taxon>
        <taxon>Glossata</taxon>
        <taxon>Ditrysia</taxon>
        <taxon>Tineoidea</taxon>
        <taxon>Psychidae</taxon>
        <taxon>Oiketicinae</taxon>
        <taxon>Eumeta</taxon>
    </lineage>
</organism>
<gene>
    <name evidence="1" type="ORF">EVAR_87065_1</name>
</gene>
<keyword evidence="2" id="KW-1185">Reference proteome</keyword>
<accession>A0A4C1VSK8</accession>